<sequence length="229" mass="24150">MTRRSAHDAGFTLVEVMIALMIFGMIAAAGVALLAFSVRAQGATGAALDDNAALNRLVSIMTADMAQAQDRPTRDAAGTLFPAFSGDRGAQPILRFVRGGWANPDQAPRATVQKVEYRLSADGIERVAYPALDGAAPLPAALLVDRVQEVRVRFRYAGAWSDTWQGDERASLPQAMELFLVRAGGQSYRLLFLVGTGAPRTTDDTNNGQQGPGPGTPAGTPVGAVDAPR</sequence>
<dbReference type="PANTHER" id="PTHR39583">
    <property type="entry name" value="TYPE II SECRETION SYSTEM PROTEIN J-RELATED"/>
    <property type="match status" value="1"/>
</dbReference>
<protein>
    <recommendedName>
        <fullName evidence="3">Type II secretion system protein J</fullName>
    </recommendedName>
</protein>
<evidence type="ECO:0000256" key="6">
    <source>
        <dbReference type="ARBA" id="ARBA00022519"/>
    </source>
</evidence>
<dbReference type="Pfam" id="PF07963">
    <property type="entry name" value="N_methyl"/>
    <property type="match status" value="1"/>
</dbReference>
<evidence type="ECO:0000256" key="8">
    <source>
        <dbReference type="ARBA" id="ARBA00022989"/>
    </source>
</evidence>
<accession>A0A7X0MM71</accession>
<dbReference type="AlphaFoldDB" id="A0A7X0MM71"/>
<dbReference type="NCBIfam" id="TIGR01711">
    <property type="entry name" value="gspJ"/>
    <property type="match status" value="1"/>
</dbReference>
<feature type="region of interest" description="Disordered" evidence="10">
    <location>
        <begin position="199"/>
        <end position="229"/>
    </location>
</feature>
<dbReference type="InterPro" id="IPR051621">
    <property type="entry name" value="T2SS_protein_J"/>
</dbReference>
<dbReference type="RefSeq" id="WP_311770252.1">
    <property type="nucleotide sequence ID" value="NZ_JACHBT010000004.1"/>
</dbReference>
<evidence type="ECO:0000256" key="4">
    <source>
        <dbReference type="ARBA" id="ARBA00022475"/>
    </source>
</evidence>
<dbReference type="Gene3D" id="3.10.610.10">
    <property type="entry name" value="GSPII I/J protein-like"/>
    <property type="match status" value="1"/>
</dbReference>
<keyword evidence="8 11" id="KW-1133">Transmembrane helix</keyword>
<dbReference type="PROSITE" id="PS00409">
    <property type="entry name" value="PROKAR_NTER_METHYL"/>
    <property type="match status" value="1"/>
</dbReference>
<dbReference type="InterPro" id="IPR010055">
    <property type="entry name" value="T2SS_protein-GspJ"/>
</dbReference>
<dbReference type="InterPro" id="IPR012902">
    <property type="entry name" value="N_methyl_site"/>
</dbReference>
<dbReference type="GO" id="GO:0015627">
    <property type="term" value="C:type II protein secretion system complex"/>
    <property type="evidence" value="ECO:0007669"/>
    <property type="project" value="InterPro"/>
</dbReference>
<evidence type="ECO:0000256" key="9">
    <source>
        <dbReference type="ARBA" id="ARBA00023136"/>
    </source>
</evidence>
<dbReference type="Pfam" id="PF11612">
    <property type="entry name" value="T2SSJ"/>
    <property type="match status" value="1"/>
</dbReference>
<keyword evidence="6" id="KW-0997">Cell inner membrane</keyword>
<name>A0A7X0MM71_9SPHN</name>
<keyword evidence="4" id="KW-1003">Cell membrane</keyword>
<feature type="compositionally biased region" description="Low complexity" evidence="10">
    <location>
        <begin position="217"/>
        <end position="229"/>
    </location>
</feature>
<evidence type="ECO:0000256" key="1">
    <source>
        <dbReference type="ARBA" id="ARBA00004377"/>
    </source>
</evidence>
<dbReference type="Proteomes" id="UP000522313">
    <property type="component" value="Unassembled WGS sequence"/>
</dbReference>
<comment type="caution">
    <text evidence="12">The sequence shown here is derived from an EMBL/GenBank/DDBJ whole genome shotgun (WGS) entry which is preliminary data.</text>
</comment>
<dbReference type="EMBL" id="JACHBT010000004">
    <property type="protein sequence ID" value="MBB6503974.1"/>
    <property type="molecule type" value="Genomic_DNA"/>
</dbReference>
<evidence type="ECO:0000256" key="7">
    <source>
        <dbReference type="ARBA" id="ARBA00022692"/>
    </source>
</evidence>
<keyword evidence="7 11" id="KW-0812">Transmembrane</keyword>
<feature type="transmembrane region" description="Helical" evidence="11">
    <location>
        <begin position="12"/>
        <end position="36"/>
    </location>
</feature>
<evidence type="ECO:0000256" key="10">
    <source>
        <dbReference type="SAM" id="MobiDB-lite"/>
    </source>
</evidence>
<organism evidence="12 13">
    <name type="scientific">Sphingomonas endophytica</name>
    <dbReference type="NCBI Taxonomy" id="869719"/>
    <lineage>
        <taxon>Bacteria</taxon>
        <taxon>Pseudomonadati</taxon>
        <taxon>Pseudomonadota</taxon>
        <taxon>Alphaproteobacteria</taxon>
        <taxon>Sphingomonadales</taxon>
        <taxon>Sphingomonadaceae</taxon>
        <taxon>Sphingomonas</taxon>
    </lineage>
</organism>
<proteinExistence type="inferred from homology"/>
<keyword evidence="5" id="KW-0488">Methylation</keyword>
<keyword evidence="9 11" id="KW-0472">Membrane</keyword>
<evidence type="ECO:0000256" key="5">
    <source>
        <dbReference type="ARBA" id="ARBA00022481"/>
    </source>
</evidence>
<dbReference type="GO" id="GO:0015628">
    <property type="term" value="P:protein secretion by the type II secretion system"/>
    <property type="evidence" value="ECO:0007669"/>
    <property type="project" value="InterPro"/>
</dbReference>
<dbReference type="NCBIfam" id="TIGR02532">
    <property type="entry name" value="IV_pilin_GFxxxE"/>
    <property type="match status" value="1"/>
</dbReference>
<evidence type="ECO:0000313" key="12">
    <source>
        <dbReference type="EMBL" id="MBB6503974.1"/>
    </source>
</evidence>
<evidence type="ECO:0000256" key="11">
    <source>
        <dbReference type="SAM" id="Phobius"/>
    </source>
</evidence>
<dbReference type="InterPro" id="IPR045584">
    <property type="entry name" value="Pilin-like"/>
</dbReference>
<reference evidence="12 13" key="1">
    <citation type="submission" date="2020-08" db="EMBL/GenBank/DDBJ databases">
        <title>The Agave Microbiome: Exploring the role of microbial communities in plant adaptations to desert environments.</title>
        <authorList>
            <person name="Partida-Martinez L.P."/>
        </authorList>
    </citation>
    <scope>NUCLEOTIDE SEQUENCE [LARGE SCALE GENOMIC DNA]</scope>
    <source>
        <strain evidence="12 13">AS3.13</strain>
    </source>
</reference>
<comment type="similarity">
    <text evidence="2">Belongs to the GSP J family.</text>
</comment>
<evidence type="ECO:0000256" key="3">
    <source>
        <dbReference type="ARBA" id="ARBA00021539"/>
    </source>
</evidence>
<evidence type="ECO:0000313" key="13">
    <source>
        <dbReference type="Proteomes" id="UP000522313"/>
    </source>
</evidence>
<gene>
    <name evidence="12" type="ORF">F4693_000932</name>
</gene>
<evidence type="ECO:0000256" key="2">
    <source>
        <dbReference type="ARBA" id="ARBA00011084"/>
    </source>
</evidence>
<dbReference type="GO" id="GO:0005886">
    <property type="term" value="C:plasma membrane"/>
    <property type="evidence" value="ECO:0007669"/>
    <property type="project" value="UniProtKB-SubCell"/>
</dbReference>
<dbReference type="PANTHER" id="PTHR39583:SF2">
    <property type="entry name" value="TYPE II SECRETION SYSTEM PROTEIN J"/>
    <property type="match status" value="1"/>
</dbReference>
<dbReference type="SUPFAM" id="SSF54523">
    <property type="entry name" value="Pili subunits"/>
    <property type="match status" value="1"/>
</dbReference>
<comment type="subcellular location">
    <subcellularLocation>
        <location evidence="1">Cell inner membrane</location>
        <topology evidence="1">Single-pass membrane protein</topology>
    </subcellularLocation>
</comment>
<reference evidence="12 13" key="2">
    <citation type="submission" date="2020-08" db="EMBL/GenBank/DDBJ databases">
        <authorList>
            <person name="Partida-Martinez L."/>
            <person name="Huntemann M."/>
            <person name="Clum A."/>
            <person name="Wang J."/>
            <person name="Palaniappan K."/>
            <person name="Ritter S."/>
            <person name="Chen I.-M."/>
            <person name="Stamatis D."/>
            <person name="Reddy T."/>
            <person name="O'Malley R."/>
            <person name="Daum C."/>
            <person name="Shapiro N."/>
            <person name="Ivanova N."/>
            <person name="Kyrpides N."/>
            <person name="Woyke T."/>
        </authorList>
    </citation>
    <scope>NUCLEOTIDE SEQUENCE [LARGE SCALE GENOMIC DNA]</scope>
    <source>
        <strain evidence="12 13">AS3.13</strain>
    </source>
</reference>